<dbReference type="EMBL" id="CP000580">
    <property type="protein sequence ID" value="ABN99983.1"/>
    <property type="molecule type" value="Genomic_DNA"/>
</dbReference>
<dbReference type="PROSITE" id="PS00687">
    <property type="entry name" value="ALDEHYDE_DEHYDR_GLU"/>
    <property type="match status" value="1"/>
</dbReference>
<dbReference type="EC" id="1.2.1.79" evidence="3"/>
<accession>A0A5Q5CKH6</accession>
<dbReference type="Pfam" id="PF00171">
    <property type="entry name" value="Aldedh"/>
    <property type="match status" value="1"/>
</dbReference>
<evidence type="ECO:0000256" key="3">
    <source>
        <dbReference type="ARBA" id="ARBA00039122"/>
    </source>
</evidence>
<protein>
    <recommendedName>
        <fullName evidence="4">Putative succinate-semialdehyde dehydrogenase [NADP(+)] 2</fullName>
        <ecNumber evidence="3">1.2.1.79</ecNumber>
    </recommendedName>
</protein>
<dbReference type="InterPro" id="IPR016162">
    <property type="entry name" value="Ald_DH_N"/>
</dbReference>
<evidence type="ECO:0000256" key="2">
    <source>
        <dbReference type="ARBA" id="ARBA00023002"/>
    </source>
</evidence>
<dbReference type="FunFam" id="3.40.309.10:FF:000012">
    <property type="entry name" value="Betaine aldehyde dehydrogenase"/>
    <property type="match status" value="1"/>
</dbReference>
<dbReference type="InterPro" id="IPR016161">
    <property type="entry name" value="Ald_DH/histidinol_DH"/>
</dbReference>
<reference evidence="9" key="1">
    <citation type="submission" date="2007-02" db="EMBL/GenBank/DDBJ databases">
        <title>Complete sequence of Mycobacterium sp. JLS.</title>
        <authorList>
            <consortium name="US DOE Joint Genome Institute"/>
            <person name="Copeland A."/>
            <person name="Lucas S."/>
            <person name="Lapidus A."/>
            <person name="Barry K."/>
            <person name="Detter J.C."/>
            <person name="Glavina del Rio T."/>
            <person name="Hammon N."/>
            <person name="Israni S."/>
            <person name="Dalin E."/>
            <person name="Tice H."/>
            <person name="Pitluck S."/>
            <person name="Chain P."/>
            <person name="Malfatti S."/>
            <person name="Shin M."/>
            <person name="Vergez L."/>
            <person name="Schmutz J."/>
            <person name="Larimer F."/>
            <person name="Land M."/>
            <person name="Hauser L."/>
            <person name="Kyrpides N."/>
            <person name="Mikhailova N."/>
            <person name="Miller C.D."/>
            <person name="Anderson A.J."/>
            <person name="Sims R.C."/>
            <person name="Richardson P."/>
        </authorList>
    </citation>
    <scope>NUCLEOTIDE SEQUENCE [LARGE SCALE GENOMIC DNA]</scope>
    <source>
        <strain evidence="9">JLS</strain>
    </source>
</reference>
<keyword evidence="2 7" id="KW-0560">Oxidoreductase</keyword>
<gene>
    <name evidence="9" type="ordered locus">Mjls_4211</name>
</gene>
<dbReference type="PANTHER" id="PTHR11699">
    <property type="entry name" value="ALDEHYDE DEHYDROGENASE-RELATED"/>
    <property type="match status" value="1"/>
</dbReference>
<evidence type="ECO:0000256" key="5">
    <source>
        <dbReference type="ARBA" id="ARBA00048559"/>
    </source>
</evidence>
<dbReference type="Gene3D" id="3.40.605.10">
    <property type="entry name" value="Aldehyde Dehydrogenase, Chain A, domain 1"/>
    <property type="match status" value="1"/>
</dbReference>
<dbReference type="CDD" id="cd07107">
    <property type="entry name" value="ALDH_PhdK-like"/>
    <property type="match status" value="1"/>
</dbReference>
<dbReference type="InterPro" id="IPR029510">
    <property type="entry name" value="Ald_DH_CS_GLU"/>
</dbReference>
<dbReference type="FunFam" id="3.40.605.10:FF:000007">
    <property type="entry name" value="NAD/NADP-dependent betaine aldehyde dehydrogenase"/>
    <property type="match status" value="1"/>
</dbReference>
<dbReference type="InterPro" id="IPR016163">
    <property type="entry name" value="Ald_DH_C"/>
</dbReference>
<evidence type="ECO:0000256" key="7">
    <source>
        <dbReference type="RuleBase" id="RU003345"/>
    </source>
</evidence>
<name>A0A5Q5CKH6_MYCSJ</name>
<proteinExistence type="inferred from homology"/>
<dbReference type="Gene3D" id="3.40.309.10">
    <property type="entry name" value="Aldehyde Dehydrogenase, Chain A, domain 2"/>
    <property type="match status" value="1"/>
</dbReference>
<feature type="domain" description="Aldehyde dehydrogenase" evidence="8">
    <location>
        <begin position="33"/>
        <end position="492"/>
    </location>
</feature>
<comment type="catalytic activity">
    <reaction evidence="5">
        <text>succinate semialdehyde + NADP(+) + H2O = succinate + NADPH + 2 H(+)</text>
        <dbReference type="Rhea" id="RHEA:13213"/>
        <dbReference type="ChEBI" id="CHEBI:15377"/>
        <dbReference type="ChEBI" id="CHEBI:15378"/>
        <dbReference type="ChEBI" id="CHEBI:30031"/>
        <dbReference type="ChEBI" id="CHEBI:57706"/>
        <dbReference type="ChEBI" id="CHEBI:57783"/>
        <dbReference type="ChEBI" id="CHEBI:58349"/>
        <dbReference type="EC" id="1.2.1.79"/>
    </reaction>
</comment>
<evidence type="ECO:0000259" key="8">
    <source>
        <dbReference type="Pfam" id="PF00171"/>
    </source>
</evidence>
<dbReference type="InterPro" id="IPR015590">
    <property type="entry name" value="Aldehyde_DH_dom"/>
</dbReference>
<dbReference type="GO" id="GO:0036243">
    <property type="term" value="F:succinate-semialdehyde dehydrogenase (NADP+) activity"/>
    <property type="evidence" value="ECO:0007669"/>
    <property type="project" value="UniProtKB-EC"/>
</dbReference>
<comment type="similarity">
    <text evidence="1 7">Belongs to the aldehyde dehydrogenase family.</text>
</comment>
<evidence type="ECO:0000256" key="1">
    <source>
        <dbReference type="ARBA" id="ARBA00009986"/>
    </source>
</evidence>
<dbReference type="AlphaFoldDB" id="A0A5Q5CKH6"/>
<dbReference type="SUPFAM" id="SSF53720">
    <property type="entry name" value="ALDH-like"/>
    <property type="match status" value="1"/>
</dbReference>
<organism evidence="9">
    <name type="scientific">Mycobacterium sp. (strain JLS)</name>
    <dbReference type="NCBI Taxonomy" id="164757"/>
    <lineage>
        <taxon>Bacteria</taxon>
        <taxon>Bacillati</taxon>
        <taxon>Actinomycetota</taxon>
        <taxon>Actinomycetes</taxon>
        <taxon>Mycobacteriales</taxon>
        <taxon>Mycobacteriaceae</taxon>
        <taxon>Mycobacterium</taxon>
    </lineage>
</organism>
<sequence>MQSSLDSNKTYVAALLDRDWRMLIGGDRVAAGDGATMEITAPHDGSTIARVPAASPADVDAAVAAAAAAFPQWRATTLLERAEMIRSFAQRLRSRATDFGLLDAVDTGNPVTAMIGDVMMAARWLDYHAAVAFSITGDTLPSMTRSWLMTRKEPYGAVARIIPYNHPILFAAAKVGAPLITGNTLVLKVPDQAPLSSLLMAEVVLESFPPGVVNIISGSGAVAGDALVRHRDVKRIALIGSVPTGQKVMAAAAEAGIKHVTLELGGKNAMIVCPDADPSAVVEGAAFGMNCHWSQGQSCGSTTRLFLHESLHDQVVSGLVERLKSIRIGHPLDPATEMGCLVSEAQFDKVNHYIDVAKREGARLVTGGGRPPGKEFEAGFYVEPTVFADVDMSMTVAREEIFGPVLSVLRFTDLDAAVAQANELPLGLTGAIWSNDITTAVSVADRLDTGYVWINGSGSHFLGAPFGGHKNSGTGTEEGVEELESYLQTKTVNIPLR</sequence>
<evidence type="ECO:0000256" key="6">
    <source>
        <dbReference type="PROSITE-ProRule" id="PRU10007"/>
    </source>
</evidence>
<evidence type="ECO:0000313" key="9">
    <source>
        <dbReference type="EMBL" id="ABN99983.1"/>
    </source>
</evidence>
<dbReference type="KEGG" id="mjl:Mjls_4211"/>
<evidence type="ECO:0000256" key="4">
    <source>
        <dbReference type="ARBA" id="ARBA00039663"/>
    </source>
</evidence>
<feature type="active site" evidence="6">
    <location>
        <position position="263"/>
    </location>
</feature>